<feature type="region of interest" description="Disordered" evidence="4">
    <location>
        <begin position="383"/>
        <end position="406"/>
    </location>
</feature>
<dbReference type="RefSeq" id="XP_037165634.1">
    <property type="nucleotide sequence ID" value="XM_037307452.1"/>
</dbReference>
<evidence type="ECO:0000313" key="5">
    <source>
        <dbReference type="EMBL" id="KAF6236284.1"/>
    </source>
</evidence>
<dbReference type="PROSITE" id="PS50088">
    <property type="entry name" value="ANK_REPEAT"/>
    <property type="match status" value="2"/>
</dbReference>
<dbReference type="Gene3D" id="1.25.40.20">
    <property type="entry name" value="Ankyrin repeat-containing domain"/>
    <property type="match status" value="1"/>
</dbReference>
<dbReference type="SUPFAM" id="SSF48403">
    <property type="entry name" value="Ankyrin repeat"/>
    <property type="match status" value="1"/>
</dbReference>
<proteinExistence type="predicted"/>
<dbReference type="EMBL" id="JACCJC010000020">
    <property type="protein sequence ID" value="KAF6236284.1"/>
    <property type="molecule type" value="Genomic_DNA"/>
</dbReference>
<evidence type="ECO:0000256" key="4">
    <source>
        <dbReference type="SAM" id="MobiDB-lite"/>
    </source>
</evidence>
<evidence type="ECO:0000256" key="1">
    <source>
        <dbReference type="ARBA" id="ARBA00022737"/>
    </source>
</evidence>
<dbReference type="GeneID" id="59287199"/>
<evidence type="ECO:0000256" key="2">
    <source>
        <dbReference type="ARBA" id="ARBA00023043"/>
    </source>
</evidence>
<dbReference type="SMART" id="SM00248">
    <property type="entry name" value="ANK"/>
    <property type="match status" value="4"/>
</dbReference>
<dbReference type="Pfam" id="PF12796">
    <property type="entry name" value="Ank_2"/>
    <property type="match status" value="1"/>
</dbReference>
<gene>
    <name evidence="5" type="ORF">HO173_005537</name>
</gene>
<dbReference type="InterPro" id="IPR002110">
    <property type="entry name" value="Ankyrin_rpt"/>
</dbReference>
<keyword evidence="6" id="KW-1185">Reference proteome</keyword>
<evidence type="ECO:0000313" key="6">
    <source>
        <dbReference type="Proteomes" id="UP000578531"/>
    </source>
</evidence>
<dbReference type="PANTHER" id="PTHR24203:SF45">
    <property type="entry name" value="ANKYRIN REPEAT DOMAIN 6"/>
    <property type="match status" value="1"/>
</dbReference>
<dbReference type="PROSITE" id="PS50297">
    <property type="entry name" value="ANK_REP_REGION"/>
    <property type="match status" value="1"/>
</dbReference>
<name>A0A8H6FX12_9LECA</name>
<evidence type="ECO:0000256" key="3">
    <source>
        <dbReference type="PROSITE-ProRule" id="PRU00023"/>
    </source>
</evidence>
<dbReference type="OrthoDB" id="3182339at2759"/>
<evidence type="ECO:0008006" key="7">
    <source>
        <dbReference type="Google" id="ProtNLM"/>
    </source>
</evidence>
<reference evidence="5 6" key="1">
    <citation type="journal article" date="2020" name="Genomics">
        <title>Complete, high-quality genomes from long-read metagenomic sequencing of two wolf lichen thalli reveals enigmatic genome architecture.</title>
        <authorList>
            <person name="McKenzie S.K."/>
            <person name="Walston R.F."/>
            <person name="Allen J.L."/>
        </authorList>
    </citation>
    <scope>NUCLEOTIDE SEQUENCE [LARGE SCALE GENOMIC DNA]</scope>
    <source>
        <strain evidence="5">WasteWater2</strain>
    </source>
</reference>
<dbReference type="PANTHER" id="PTHR24203">
    <property type="entry name" value="ANKYRIN REPEAT FAMILY PROTEIN"/>
    <property type="match status" value="1"/>
</dbReference>
<sequence length="406" mass="45790">MAVFESYAPRENLINLSRLFFERSKLKKHLYFGQDDPLTSHLYQILHRYSGKPLLLQNLLDSGCPPDSRFLWEFDPVFGAKETSALLWLLCQAQADQQTDKRTVEILLKQGADPSFRTPGSGNSPLIVAALSSQPDVTLQLLEAQANANVEDKSGRTPLQCATRVGSLESMEHLLNFKANPDDESLHIAARRTKASMAKMLLDRGASIYWQGIHICDYRTPLGELCRNASPARDPAQLKDNLNVFAKRLPDLTKLANGRSFVLLALDNDSPFAMTTALLKAFRFMRENLNSDFNIFRELGGVCYSLTMYVRHFECRNRFSLDSERRCCNLDTCPAPDLEKLLREFGCRDRFWVETAGANQPPGVCGPPPHVVEEQKLVESLPKVQEQQTRLLAEERARARSNSGRS</sequence>
<accession>A0A8H6FX12</accession>
<organism evidence="5 6">
    <name type="scientific">Letharia columbiana</name>
    <dbReference type="NCBI Taxonomy" id="112416"/>
    <lineage>
        <taxon>Eukaryota</taxon>
        <taxon>Fungi</taxon>
        <taxon>Dikarya</taxon>
        <taxon>Ascomycota</taxon>
        <taxon>Pezizomycotina</taxon>
        <taxon>Lecanoromycetes</taxon>
        <taxon>OSLEUM clade</taxon>
        <taxon>Lecanoromycetidae</taxon>
        <taxon>Lecanorales</taxon>
        <taxon>Lecanorineae</taxon>
        <taxon>Parmeliaceae</taxon>
        <taxon>Letharia</taxon>
    </lineage>
</organism>
<keyword evidence="2 3" id="KW-0040">ANK repeat</keyword>
<dbReference type="Proteomes" id="UP000578531">
    <property type="component" value="Unassembled WGS sequence"/>
</dbReference>
<keyword evidence="1" id="KW-0677">Repeat</keyword>
<dbReference type="AlphaFoldDB" id="A0A8H6FX12"/>
<feature type="repeat" description="ANK" evidence="3">
    <location>
        <begin position="154"/>
        <end position="186"/>
    </location>
</feature>
<comment type="caution">
    <text evidence="5">The sequence shown here is derived from an EMBL/GenBank/DDBJ whole genome shotgun (WGS) entry which is preliminary data.</text>
</comment>
<protein>
    <recommendedName>
        <fullName evidence="7">Ankyrin repeat protein</fullName>
    </recommendedName>
</protein>
<dbReference type="InterPro" id="IPR036770">
    <property type="entry name" value="Ankyrin_rpt-contain_sf"/>
</dbReference>
<feature type="repeat" description="ANK" evidence="3">
    <location>
        <begin position="121"/>
        <end position="153"/>
    </location>
</feature>